<feature type="region of interest" description="Disordered" evidence="4">
    <location>
        <begin position="648"/>
        <end position="674"/>
    </location>
</feature>
<keyword evidence="2" id="KW-0597">Phosphoprotein</keyword>
<dbReference type="PANTHER" id="PTHR14396">
    <property type="entry name" value="CLASPIN"/>
    <property type="match status" value="1"/>
</dbReference>
<evidence type="ECO:0000256" key="3">
    <source>
        <dbReference type="ARBA" id="ARBA00023242"/>
    </source>
</evidence>
<evidence type="ECO:0000313" key="6">
    <source>
        <dbReference type="RefSeq" id="XP_015516761.1"/>
    </source>
</evidence>
<keyword evidence="3" id="KW-0539">Nucleus</keyword>
<feature type="region of interest" description="Disordered" evidence="4">
    <location>
        <begin position="1"/>
        <end position="67"/>
    </location>
</feature>
<protein>
    <submittedName>
        <fullName evidence="6">Claspin</fullName>
    </submittedName>
</protein>
<feature type="compositionally biased region" description="Basic and acidic residues" evidence="4">
    <location>
        <begin position="285"/>
        <end position="296"/>
    </location>
</feature>
<dbReference type="KEGG" id="nlo:107222063"/>
<dbReference type="InParanoid" id="A0A6J0BPW2"/>
<feature type="compositionally biased region" description="Polar residues" evidence="4">
    <location>
        <begin position="165"/>
        <end position="190"/>
    </location>
</feature>
<feature type="compositionally biased region" description="Basic and acidic residues" evidence="4">
    <location>
        <begin position="82"/>
        <end position="111"/>
    </location>
</feature>
<dbReference type="FunCoup" id="A0A6J0BPW2">
    <property type="interactions" value="738"/>
</dbReference>
<feature type="compositionally biased region" description="Polar residues" evidence="4">
    <location>
        <begin position="1524"/>
        <end position="1534"/>
    </location>
</feature>
<feature type="compositionally biased region" description="Polar residues" evidence="4">
    <location>
        <begin position="375"/>
        <end position="385"/>
    </location>
</feature>
<feature type="region of interest" description="Disordered" evidence="4">
    <location>
        <begin position="250"/>
        <end position="296"/>
    </location>
</feature>
<feature type="compositionally biased region" description="Acidic residues" evidence="4">
    <location>
        <begin position="862"/>
        <end position="888"/>
    </location>
</feature>
<feature type="compositionally biased region" description="Acidic residues" evidence="4">
    <location>
        <begin position="814"/>
        <end position="826"/>
    </location>
</feature>
<dbReference type="GO" id="GO:0033314">
    <property type="term" value="P:mitotic DNA replication checkpoint signaling"/>
    <property type="evidence" value="ECO:0007669"/>
    <property type="project" value="TreeGrafter"/>
</dbReference>
<feature type="region of interest" description="Disordered" evidence="4">
    <location>
        <begin position="82"/>
        <end position="147"/>
    </location>
</feature>
<feature type="compositionally biased region" description="Polar residues" evidence="4">
    <location>
        <begin position="995"/>
        <end position="1005"/>
    </location>
</feature>
<dbReference type="GO" id="GO:0007095">
    <property type="term" value="P:mitotic G2 DNA damage checkpoint signaling"/>
    <property type="evidence" value="ECO:0007669"/>
    <property type="project" value="TreeGrafter"/>
</dbReference>
<feature type="compositionally biased region" description="Polar residues" evidence="4">
    <location>
        <begin position="968"/>
        <end position="981"/>
    </location>
</feature>
<evidence type="ECO:0000313" key="5">
    <source>
        <dbReference type="Proteomes" id="UP000829291"/>
    </source>
</evidence>
<feature type="compositionally biased region" description="Acidic residues" evidence="4">
    <location>
        <begin position="1262"/>
        <end position="1278"/>
    </location>
</feature>
<accession>A0A6J0BPW2</accession>
<feature type="region of interest" description="Disordered" evidence="4">
    <location>
        <begin position="364"/>
        <end position="385"/>
    </location>
</feature>
<feature type="compositionally biased region" description="Basic and acidic residues" evidence="4">
    <location>
        <begin position="949"/>
        <end position="963"/>
    </location>
</feature>
<feature type="region of interest" description="Disordered" evidence="4">
    <location>
        <begin position="1353"/>
        <end position="1376"/>
    </location>
</feature>
<proteinExistence type="predicted"/>
<feature type="region of interest" description="Disordered" evidence="4">
    <location>
        <begin position="1262"/>
        <end position="1293"/>
    </location>
</feature>
<dbReference type="PANTHER" id="PTHR14396:SF10">
    <property type="entry name" value="CLASPIN"/>
    <property type="match status" value="1"/>
</dbReference>
<feature type="compositionally biased region" description="Basic and acidic residues" evidence="4">
    <location>
        <begin position="250"/>
        <end position="261"/>
    </location>
</feature>
<feature type="compositionally biased region" description="Acidic residues" evidence="4">
    <location>
        <begin position="896"/>
        <end position="911"/>
    </location>
</feature>
<evidence type="ECO:0000256" key="4">
    <source>
        <dbReference type="SAM" id="MobiDB-lite"/>
    </source>
</evidence>
<evidence type="ECO:0000256" key="2">
    <source>
        <dbReference type="ARBA" id="ARBA00022553"/>
    </source>
</evidence>
<comment type="subcellular location">
    <subcellularLocation>
        <location evidence="1">Nucleus</location>
    </subcellularLocation>
</comment>
<feature type="region of interest" description="Disordered" evidence="4">
    <location>
        <begin position="165"/>
        <end position="217"/>
    </location>
</feature>
<feature type="region of interest" description="Disordered" evidence="4">
    <location>
        <begin position="810"/>
        <end position="1005"/>
    </location>
</feature>
<dbReference type="GeneID" id="107222063"/>
<organism evidence="6">
    <name type="scientific">Neodiprion lecontei</name>
    <name type="common">Redheaded pine sawfly</name>
    <dbReference type="NCBI Taxonomy" id="441921"/>
    <lineage>
        <taxon>Eukaryota</taxon>
        <taxon>Metazoa</taxon>
        <taxon>Ecdysozoa</taxon>
        <taxon>Arthropoda</taxon>
        <taxon>Hexapoda</taxon>
        <taxon>Insecta</taxon>
        <taxon>Pterygota</taxon>
        <taxon>Neoptera</taxon>
        <taxon>Endopterygota</taxon>
        <taxon>Hymenoptera</taxon>
        <taxon>Tenthredinoidea</taxon>
        <taxon>Diprionidae</taxon>
        <taxon>Diprioninae</taxon>
        <taxon>Neodiprion</taxon>
    </lineage>
</organism>
<dbReference type="GO" id="GO:0005634">
    <property type="term" value="C:nucleus"/>
    <property type="evidence" value="ECO:0007669"/>
    <property type="project" value="UniProtKB-SubCell"/>
</dbReference>
<feature type="compositionally biased region" description="Polar residues" evidence="4">
    <location>
        <begin position="113"/>
        <end position="128"/>
    </location>
</feature>
<reference evidence="6" key="1">
    <citation type="submission" date="2025-08" db="UniProtKB">
        <authorList>
            <consortium name="RefSeq"/>
        </authorList>
    </citation>
    <scope>IDENTIFICATION</scope>
    <source>
        <tissue evidence="6">Thorax and Abdomen</tissue>
    </source>
</reference>
<feature type="region of interest" description="Disordered" evidence="4">
    <location>
        <begin position="1517"/>
        <end position="1568"/>
    </location>
</feature>
<dbReference type="RefSeq" id="XP_015516761.1">
    <property type="nucleotide sequence ID" value="XM_015661275.2"/>
</dbReference>
<keyword evidence="5" id="KW-1185">Reference proteome</keyword>
<evidence type="ECO:0000256" key="1">
    <source>
        <dbReference type="ARBA" id="ARBA00004123"/>
    </source>
</evidence>
<feature type="compositionally biased region" description="Basic residues" evidence="4">
    <location>
        <begin position="271"/>
        <end position="281"/>
    </location>
</feature>
<dbReference type="InterPro" id="IPR024146">
    <property type="entry name" value="Claspin"/>
</dbReference>
<gene>
    <name evidence="6" type="primary">LOC107222063</name>
</gene>
<sequence length="1568" mass="177027">MTTTETPVNVHSDFQSMGDDDSSSGDDVVVQRKGRSKLLLSDSEGDEGDTASAELKMVDGSVAGRKETTGLEKCEVSDVEHMGCGDTKRSEDVCDGEQKSSDIPKKSKEEVDVTTNFSKTISQSNENVGNKEKPRNPTRLSHILDSDSEDEDFNSLFIKKVASKIQNSSQQTINSDDFSQTIGGQKSANDNKLKRVITSDSEDENVGDDREPPSITNVADKIKNNKNILKPGKISALIDTDSEDDIPTRREFEASLNENDHSTTSTNLMSKKGKSEKKRSGSIRAAKEEAMREIHSETQRMLRESQVYLPYHRPRQRTLQEFLNRKKSLPKLPATLAAAAKVRMSGELVGKVLEEKEKEAKLFYKSSSESDSEDPGSTATNTQLQAKIVNSDVKTIPIKDTQKVTTNDLQNCQNKKEILKQGDKNIGVPRKLFSSENESKVVDCPSPIEDDDFEETTSVITHPNQRRKEFKHGLNSVSIPRKLFELECEEPTDADIITTKESQEDINTADKVQENFEDGSKQLTNLIESDPLVESQKADQLVNNQTTRTNEPTEDEENFELKMSEDPYELADDMTDLQSNKVTDVVENKFESIIDTPFINNTEVFELNDKRKTEFEIRHANKILAENNKTKSNKLHLSSVESFQLSSIGSKSQCSKEDREGEDEPTGHVYGLPVPEFDIEKPRVMKTLILPSIMKLTPKLQGSPGMMVELSSPKAGLEELRKRFIKHSMKKTPDSSSEVTVMHTEETASGLKVINEVLPYNAPSNEKNDVSELSKPGTKFVRLKKELQHQMAVQRTNEWKQKELEIENSKNDNVYDDELSDCEMADDPNKDDDLSDTEISEPEEDDVPITDRRTYKSSFLDGEAEVSGEELEENQEEEFSEVDNTEDTDSNKSINDNEDICEEDEESENEDSQSNSQSNKFSRLKRITKAFEDDDSNDSEAEGTGTGLNKEEKNSIRRTKTDVDIFATDNNSQDDSMSSTEGDLPVYQRSDERSQSCATPSMTNNTLSMISPITQLTALNTGSELTSIDFRSVHNSSQSMEPLGVGDTPVEEKHYHTYSPEKREKLQKKLFVDNKGSPNETELMSLCSGPFFNPSDNNELDKLIHTSRKTSVSDAELLDLCSGTFATQPVNIEKLEALQTEEQVIEKENETSDMKFLSYSAKKTLQQPRSYSNQLKIVFSSDDEDDTVNLQLKNSKLRKSRKKVKTLKLSDDEEEDDCKIALNFNEKQDDDENFVDYDSEENEIIVPKKDIKQTAAGFLDGEAELSESEWGSSDEDEKDLDKLDMEEGDLEDIDQDQVKKQLEKMHMKQVLDEDQREVRLLQEILLEDGELHSDGASRQRKFKWKNIDKLEDDNEKTLQNIDEKDDGLEDPTEAESELEWRKQRLEREQFLKEHKINAAEKLEEEMDDNQLFELGLRALKRNKCNKTLNKNTSIDGEKTDLPVPRNTVADLFAKPGSGTKTSAIQTAIHRGSFLARGEESLARLSLITKQNNDQTTIRTKNPRNFVFAHLSPAVEVSAEDDTESYSQENNNTAAAKSRKRKPAFNMTRLASKKSRKESDKNSRSKLFD</sequence>
<feature type="compositionally biased region" description="Polar residues" evidence="4">
    <location>
        <begin position="1"/>
        <end position="15"/>
    </location>
</feature>
<dbReference type="Proteomes" id="UP000829291">
    <property type="component" value="Chromosome 4"/>
</dbReference>
<dbReference type="OrthoDB" id="5859781at2759"/>
<name>A0A6J0BPW2_NEOLC</name>
<feature type="compositionally biased region" description="Basic and acidic residues" evidence="4">
    <location>
        <begin position="1556"/>
        <end position="1568"/>
    </location>
</feature>
<feature type="compositionally biased region" description="Acidic residues" evidence="4">
    <location>
        <begin position="833"/>
        <end position="848"/>
    </location>
</feature>
<feature type="compositionally biased region" description="Acidic residues" evidence="4">
    <location>
        <begin position="1363"/>
        <end position="1376"/>
    </location>
</feature>
<feature type="compositionally biased region" description="Acidic residues" evidence="4">
    <location>
        <begin position="932"/>
        <end position="941"/>
    </location>
</feature>
<dbReference type="GO" id="GO:0010997">
    <property type="term" value="F:anaphase-promoting complex binding"/>
    <property type="evidence" value="ECO:0007669"/>
    <property type="project" value="TreeGrafter"/>
</dbReference>